<keyword evidence="6" id="KW-0411">Iron-sulfur</keyword>
<feature type="transmembrane region" description="Helical" evidence="7">
    <location>
        <begin position="156"/>
        <end position="174"/>
    </location>
</feature>
<accession>A0A1W1CRA0</accession>
<dbReference type="PROSITE" id="PS00198">
    <property type="entry name" value="4FE4S_FER_1"/>
    <property type="match status" value="1"/>
</dbReference>
<feature type="transmembrane region" description="Helical" evidence="7">
    <location>
        <begin position="36"/>
        <end position="55"/>
    </location>
</feature>
<keyword evidence="1" id="KW-0813">Transport</keyword>
<dbReference type="AlphaFoldDB" id="A0A1W1CRA0"/>
<evidence type="ECO:0000256" key="3">
    <source>
        <dbReference type="ARBA" id="ARBA00022723"/>
    </source>
</evidence>
<dbReference type="Pfam" id="PF11614">
    <property type="entry name" value="FixG_C"/>
    <property type="match status" value="1"/>
</dbReference>
<dbReference type="Pfam" id="PF12801">
    <property type="entry name" value="Fer4_5"/>
    <property type="match status" value="1"/>
</dbReference>
<reference evidence="9" key="1">
    <citation type="submission" date="2016-10" db="EMBL/GenBank/DDBJ databases">
        <authorList>
            <person name="de Groot N.N."/>
        </authorList>
    </citation>
    <scope>NUCLEOTIDE SEQUENCE</scope>
</reference>
<feature type="domain" description="4Fe-4S ferredoxin-type" evidence="8">
    <location>
        <begin position="249"/>
        <end position="278"/>
    </location>
</feature>
<evidence type="ECO:0000256" key="6">
    <source>
        <dbReference type="ARBA" id="ARBA00023014"/>
    </source>
</evidence>
<keyword evidence="7" id="KW-0812">Transmembrane</keyword>
<dbReference type="Pfam" id="PF13746">
    <property type="entry name" value="Fer4_18"/>
    <property type="match status" value="1"/>
</dbReference>
<proteinExistence type="predicted"/>
<dbReference type="InterPro" id="IPR017900">
    <property type="entry name" value="4Fe4S_Fe_S_CS"/>
</dbReference>
<keyword evidence="4" id="KW-0249">Electron transport</keyword>
<evidence type="ECO:0000256" key="4">
    <source>
        <dbReference type="ARBA" id="ARBA00022982"/>
    </source>
</evidence>
<name>A0A1W1CRA0_9ZZZZ</name>
<dbReference type="PANTHER" id="PTHR30176:SF3">
    <property type="entry name" value="FERREDOXIN-TYPE PROTEIN NAPH"/>
    <property type="match status" value="1"/>
</dbReference>
<keyword evidence="3" id="KW-0479">Metal-binding</keyword>
<dbReference type="Gene3D" id="2.60.40.10">
    <property type="entry name" value="Immunoglobulins"/>
    <property type="match status" value="1"/>
</dbReference>
<sequence>MSDKQQINLYEDEEWIQNLGEKTVHAKRVPGKFRTIKWLTSLVWLSFFLGPYLTYKGKQAILLDFTNRQYHFFDLTVLPQDVWLLVTVLMFAGILLAVVTAIAGRVFCGYFCFQTVWTDVFTKIEEWIEGAPVKRRKLDDAPWGIEKIWKKGVKHFIWILIGLLSGITWMLWFGDTWADILSLNLSTGALAGIGGIAVGVYVFAGFMREQTCLWVCPYARIQGVMTDTETLMPTYDYVRGETRGKLVKGEIPEGQGDCIDCKQCIAVCPTGVDIRKGQEYGCITCGLCIDVCDSVMEKINKPKGLIRYTTLNEFKYNKKVASFYKRPRVLIYSSVLLLALSALVYGVMNLGKIELTVLHERQPLFVQLSDGSIQNKYELKILNKTNKPMPVDISIEKNDKFFIKKPKNIIIPAGEIKAVVVYVYSKDVKIDTTSVRFLVKSKEAKDSYISKFFTPRR</sequence>
<keyword evidence="7" id="KW-0472">Membrane</keyword>
<feature type="transmembrane region" description="Helical" evidence="7">
    <location>
        <begin position="180"/>
        <end position="204"/>
    </location>
</feature>
<evidence type="ECO:0000313" key="9">
    <source>
        <dbReference type="EMBL" id="SFV68279.1"/>
    </source>
</evidence>
<evidence type="ECO:0000256" key="2">
    <source>
        <dbReference type="ARBA" id="ARBA00022485"/>
    </source>
</evidence>
<dbReference type="GO" id="GO:0051539">
    <property type="term" value="F:4 iron, 4 sulfur cluster binding"/>
    <property type="evidence" value="ECO:0007669"/>
    <property type="project" value="UniProtKB-KW"/>
</dbReference>
<dbReference type="InterPro" id="IPR032879">
    <property type="entry name" value="FixG_C"/>
</dbReference>
<feature type="transmembrane region" description="Helical" evidence="7">
    <location>
        <begin position="329"/>
        <end position="348"/>
    </location>
</feature>
<dbReference type="InterPro" id="IPR014116">
    <property type="entry name" value="Cyt_c_oxidase_cbb3_FixG"/>
</dbReference>
<evidence type="ECO:0000256" key="1">
    <source>
        <dbReference type="ARBA" id="ARBA00022448"/>
    </source>
</evidence>
<dbReference type="NCBIfam" id="TIGR02745">
    <property type="entry name" value="ccoG_rdxA_fixG"/>
    <property type="match status" value="1"/>
</dbReference>
<dbReference type="EMBL" id="FPHJ01000061">
    <property type="protein sequence ID" value="SFV68279.1"/>
    <property type="molecule type" value="Genomic_DNA"/>
</dbReference>
<dbReference type="SUPFAM" id="SSF54862">
    <property type="entry name" value="4Fe-4S ferredoxins"/>
    <property type="match status" value="1"/>
</dbReference>
<keyword evidence="2" id="KW-0004">4Fe-4S</keyword>
<feature type="transmembrane region" description="Helical" evidence="7">
    <location>
        <begin position="82"/>
        <end position="103"/>
    </location>
</feature>
<dbReference type="GO" id="GO:0005886">
    <property type="term" value="C:plasma membrane"/>
    <property type="evidence" value="ECO:0007669"/>
    <property type="project" value="TreeGrafter"/>
</dbReference>
<evidence type="ECO:0000256" key="5">
    <source>
        <dbReference type="ARBA" id="ARBA00023004"/>
    </source>
</evidence>
<evidence type="ECO:0000259" key="8">
    <source>
        <dbReference type="PROSITE" id="PS51379"/>
    </source>
</evidence>
<dbReference type="InterPro" id="IPR017896">
    <property type="entry name" value="4Fe4S_Fe-S-bd"/>
</dbReference>
<dbReference type="PANTHER" id="PTHR30176">
    <property type="entry name" value="FERREDOXIN-TYPE PROTEIN NAPH"/>
    <property type="match status" value="1"/>
</dbReference>
<dbReference type="InterPro" id="IPR051684">
    <property type="entry name" value="Electron_Trans/Redox"/>
</dbReference>
<evidence type="ECO:0000256" key="7">
    <source>
        <dbReference type="SAM" id="Phobius"/>
    </source>
</evidence>
<keyword evidence="7" id="KW-1133">Transmembrane helix</keyword>
<organism evidence="9">
    <name type="scientific">hydrothermal vent metagenome</name>
    <dbReference type="NCBI Taxonomy" id="652676"/>
    <lineage>
        <taxon>unclassified sequences</taxon>
        <taxon>metagenomes</taxon>
        <taxon>ecological metagenomes</taxon>
    </lineage>
</organism>
<keyword evidence="5" id="KW-0408">Iron</keyword>
<dbReference type="GO" id="GO:0046872">
    <property type="term" value="F:metal ion binding"/>
    <property type="evidence" value="ECO:0007669"/>
    <property type="project" value="UniProtKB-KW"/>
</dbReference>
<dbReference type="PROSITE" id="PS51379">
    <property type="entry name" value="4FE4S_FER_2"/>
    <property type="match status" value="1"/>
</dbReference>
<dbReference type="InterPro" id="IPR013783">
    <property type="entry name" value="Ig-like_fold"/>
</dbReference>
<protein>
    <submittedName>
        <fullName evidence="9">Type cbb3 cytochrome oxidase biogenesis protein CcoG, involved in Cu oxidation</fullName>
    </submittedName>
</protein>
<gene>
    <name evidence="9" type="ORF">MNB_SUP05-5-1000</name>
</gene>